<reference evidence="5" key="1">
    <citation type="submission" date="2012-02" db="EMBL/GenBank/DDBJ databases">
        <title>The complete genome of Echinicola vietnamensis DSM 17526.</title>
        <authorList>
            <person name="Lucas S."/>
            <person name="Copeland A."/>
            <person name="Lapidus A."/>
            <person name="Glavina del Rio T."/>
            <person name="Dalin E."/>
            <person name="Tice H."/>
            <person name="Bruce D."/>
            <person name="Goodwin L."/>
            <person name="Pitluck S."/>
            <person name="Peters L."/>
            <person name="Ovchinnikova G."/>
            <person name="Teshima H."/>
            <person name="Kyrpides N."/>
            <person name="Mavromatis K."/>
            <person name="Ivanova N."/>
            <person name="Brettin T."/>
            <person name="Detter J.C."/>
            <person name="Han C."/>
            <person name="Larimer F."/>
            <person name="Land M."/>
            <person name="Hauser L."/>
            <person name="Markowitz V."/>
            <person name="Cheng J.-F."/>
            <person name="Hugenholtz P."/>
            <person name="Woyke T."/>
            <person name="Wu D."/>
            <person name="Brambilla E."/>
            <person name="Klenk H.-P."/>
            <person name="Eisen J.A."/>
        </authorList>
    </citation>
    <scope>NUCLEOTIDE SEQUENCE [LARGE SCALE GENOMIC DNA]</scope>
    <source>
        <strain evidence="5">DSM 17526 / LMG 23754 / KMM 6221</strain>
    </source>
</reference>
<evidence type="ECO:0000256" key="2">
    <source>
        <dbReference type="SAM" id="SignalP"/>
    </source>
</evidence>
<proteinExistence type="inferred from homology"/>
<dbReference type="InterPro" id="IPR016130">
    <property type="entry name" value="Tyr_Pase_AS"/>
</dbReference>
<dbReference type="PANTHER" id="PTHR31126:SF1">
    <property type="entry name" value="TYROSINE SPECIFIC PROTEIN PHOSPHATASES DOMAIN-CONTAINING PROTEIN"/>
    <property type="match status" value="1"/>
</dbReference>
<comment type="similarity">
    <text evidence="1">Belongs to the protein-tyrosine phosphatase family.</text>
</comment>
<dbReference type="GO" id="GO:0004721">
    <property type="term" value="F:phosphoprotein phosphatase activity"/>
    <property type="evidence" value="ECO:0007669"/>
    <property type="project" value="InterPro"/>
</dbReference>
<feature type="signal peptide" evidence="2">
    <location>
        <begin position="1"/>
        <end position="21"/>
    </location>
</feature>
<evidence type="ECO:0000313" key="5">
    <source>
        <dbReference type="Proteomes" id="UP000010796"/>
    </source>
</evidence>
<dbReference type="OrthoDB" id="1188001at2"/>
<dbReference type="EMBL" id="CP003346">
    <property type="protein sequence ID" value="AGA78730.1"/>
    <property type="molecule type" value="Genomic_DNA"/>
</dbReference>
<evidence type="ECO:0000259" key="3">
    <source>
        <dbReference type="PROSITE" id="PS50056"/>
    </source>
</evidence>
<keyword evidence="2" id="KW-0732">Signal</keyword>
<dbReference type="KEGG" id="evi:Echvi_2483"/>
<dbReference type="eggNOG" id="COG2365">
    <property type="taxonomic scope" value="Bacteria"/>
</dbReference>
<dbReference type="STRING" id="926556.Echvi_2483"/>
<accession>L0G1K1</accession>
<dbReference type="Pfam" id="PF13350">
    <property type="entry name" value="Y_phosphatase3"/>
    <property type="match status" value="1"/>
</dbReference>
<gene>
    <name evidence="4" type="ordered locus">Echvi_2483</name>
</gene>
<dbReference type="RefSeq" id="WP_015266286.1">
    <property type="nucleotide sequence ID" value="NC_019904.1"/>
</dbReference>
<name>L0G1K1_ECHVK</name>
<keyword evidence="5" id="KW-1185">Reference proteome</keyword>
<dbReference type="Gene3D" id="3.90.190.10">
    <property type="entry name" value="Protein tyrosine phosphatase superfamily"/>
    <property type="match status" value="1"/>
</dbReference>
<dbReference type="InterPro" id="IPR026893">
    <property type="entry name" value="Tyr/Ser_Pase_IphP-type"/>
</dbReference>
<sequence length="272" mass="30453">MKPLKTILATAALLTSFSTYAQKNLGLEASPNFRELGGIETADGKILKDHLIYRSGSFSNLPEEDKEKLAKTGITTVIDFRSDYEIKREPDDIPASLDAEWINSPIGNIDPKSMQQFMKALTGPSFSTDQVDSLMIAANKGFVDNITDFKPLFDHLLEKDEVVLFHCSAGKDRTGFASSLLLYTLGADWDTIMADYLRSNEAVGKADHSKLEMYGIPKERATYMMGVKAPYLEAAWESVREQYGDVDTMLEKELGIGKKEKKQLRKKYLSKK</sequence>
<dbReference type="PROSITE" id="PS50056">
    <property type="entry name" value="TYR_PHOSPHATASE_2"/>
    <property type="match status" value="1"/>
</dbReference>
<dbReference type="InterPro" id="IPR029021">
    <property type="entry name" value="Prot-tyrosine_phosphatase-like"/>
</dbReference>
<dbReference type="PANTHER" id="PTHR31126">
    <property type="entry name" value="TYROSINE-PROTEIN PHOSPHATASE"/>
    <property type="match status" value="1"/>
</dbReference>
<dbReference type="SUPFAM" id="SSF52799">
    <property type="entry name" value="(Phosphotyrosine protein) phosphatases II"/>
    <property type="match status" value="1"/>
</dbReference>
<dbReference type="AlphaFoldDB" id="L0G1K1"/>
<dbReference type="HOGENOM" id="CLU_057546_0_0_10"/>
<protein>
    <submittedName>
        <fullName evidence="4">Protein tyrosine/serine phosphatase</fullName>
    </submittedName>
</protein>
<dbReference type="PROSITE" id="PS00383">
    <property type="entry name" value="TYR_PHOSPHATASE_1"/>
    <property type="match status" value="1"/>
</dbReference>
<dbReference type="Proteomes" id="UP000010796">
    <property type="component" value="Chromosome"/>
</dbReference>
<dbReference type="InterPro" id="IPR000387">
    <property type="entry name" value="Tyr_Pase_dom"/>
</dbReference>
<feature type="domain" description="Tyrosine specific protein phosphatases" evidence="3">
    <location>
        <begin position="140"/>
        <end position="221"/>
    </location>
</feature>
<evidence type="ECO:0000256" key="1">
    <source>
        <dbReference type="ARBA" id="ARBA00009580"/>
    </source>
</evidence>
<evidence type="ECO:0000313" key="4">
    <source>
        <dbReference type="EMBL" id="AGA78730.1"/>
    </source>
</evidence>
<feature type="chain" id="PRO_5003942170" evidence="2">
    <location>
        <begin position="22"/>
        <end position="272"/>
    </location>
</feature>
<dbReference type="PATRIC" id="fig|926556.3.peg.2618"/>
<organism evidence="4 5">
    <name type="scientific">Echinicola vietnamensis (strain DSM 17526 / LMG 23754 / KMM 6221)</name>
    <dbReference type="NCBI Taxonomy" id="926556"/>
    <lineage>
        <taxon>Bacteria</taxon>
        <taxon>Pseudomonadati</taxon>
        <taxon>Bacteroidota</taxon>
        <taxon>Cytophagia</taxon>
        <taxon>Cytophagales</taxon>
        <taxon>Cyclobacteriaceae</taxon>
        <taxon>Echinicola</taxon>
    </lineage>
</organism>